<proteinExistence type="predicted"/>
<evidence type="ECO:0000256" key="4">
    <source>
        <dbReference type="SAM" id="MobiDB-lite"/>
    </source>
</evidence>
<dbReference type="Pfam" id="PF24922">
    <property type="entry name" value="ACBP4_C"/>
    <property type="match status" value="1"/>
</dbReference>
<feature type="compositionally biased region" description="Low complexity" evidence="4">
    <location>
        <begin position="94"/>
        <end position="134"/>
    </location>
</feature>
<dbReference type="STRING" id="145388.A0A0D2N1E7"/>
<keyword evidence="3" id="KW-0175">Coiled coil</keyword>
<name>A0A0D2N1E7_9CHLO</name>
<keyword evidence="1" id="KW-0880">Kelch repeat</keyword>
<dbReference type="RefSeq" id="XP_013905371.1">
    <property type="nucleotide sequence ID" value="XM_014049917.1"/>
</dbReference>
<evidence type="ECO:0000313" key="7">
    <source>
        <dbReference type="Proteomes" id="UP000054498"/>
    </source>
</evidence>
<organism evidence="6 7">
    <name type="scientific">Monoraphidium neglectum</name>
    <dbReference type="NCBI Taxonomy" id="145388"/>
    <lineage>
        <taxon>Eukaryota</taxon>
        <taxon>Viridiplantae</taxon>
        <taxon>Chlorophyta</taxon>
        <taxon>core chlorophytes</taxon>
        <taxon>Chlorophyceae</taxon>
        <taxon>CS clade</taxon>
        <taxon>Sphaeropleales</taxon>
        <taxon>Selenastraceae</taxon>
        <taxon>Monoraphidium</taxon>
    </lineage>
</organism>
<gene>
    <name evidence="6" type="ORF">MNEG_1616</name>
</gene>
<dbReference type="PANTHER" id="PTHR46093">
    <property type="entry name" value="ACYL-COA-BINDING DOMAIN-CONTAINING PROTEIN 5"/>
    <property type="match status" value="1"/>
</dbReference>
<dbReference type="KEGG" id="mng:MNEG_1616"/>
<dbReference type="OrthoDB" id="10251809at2759"/>
<evidence type="ECO:0000256" key="1">
    <source>
        <dbReference type="ARBA" id="ARBA00022441"/>
    </source>
</evidence>
<sequence length="279" mass="28735">MLCADLSEASASSVAWRRVAAVPAGSPLSSEGISLLHCPELGLLVAFGGYNGKYHNAVSVFKLPAADDGHPAAPAEAASAPQQHQRQSLEAGPQQQQQQQAELKQQQQQQAYSNGNGSAAAASSAPAPAPAIRSGGSGSFGAAPQGESLLRELAVARETLKRDLAAAQAAAAEAQQQVAAAQESAGQEIALLRRQLSAAQAALGDAERSLDDARHQLSAEQARTLKLEATVAELNERLAQVGDLERELGRYRKMDSEGRKGSGIWGYITGTPAAAGGGA</sequence>
<dbReference type="Proteomes" id="UP000054498">
    <property type="component" value="Unassembled WGS sequence"/>
</dbReference>
<keyword evidence="2" id="KW-0677">Repeat</keyword>
<dbReference type="AlphaFoldDB" id="A0A0D2N1E7"/>
<dbReference type="EMBL" id="KK100384">
    <property type="protein sequence ID" value="KIZ06352.1"/>
    <property type="molecule type" value="Genomic_DNA"/>
</dbReference>
<keyword evidence="7" id="KW-1185">Reference proteome</keyword>
<evidence type="ECO:0000256" key="2">
    <source>
        <dbReference type="ARBA" id="ARBA00022737"/>
    </source>
</evidence>
<feature type="domain" description="Acyl-CoA-binding" evidence="5">
    <location>
        <begin position="171"/>
        <end position="256"/>
    </location>
</feature>
<accession>A0A0D2N1E7</accession>
<evidence type="ECO:0000313" key="6">
    <source>
        <dbReference type="EMBL" id="KIZ06352.1"/>
    </source>
</evidence>
<dbReference type="InterPro" id="IPR056819">
    <property type="entry name" value="ACBP4-6_C"/>
</dbReference>
<protein>
    <recommendedName>
        <fullName evidence="5">Acyl-CoA-binding domain-containing protein</fullName>
    </recommendedName>
</protein>
<dbReference type="PANTHER" id="PTHR46093:SF3">
    <property type="entry name" value="ACYL-COA-BINDING DOMAIN-CONTAINING PROTEIN 4"/>
    <property type="match status" value="1"/>
</dbReference>
<feature type="coiled-coil region" evidence="3">
    <location>
        <begin position="150"/>
        <end position="237"/>
    </location>
</feature>
<dbReference type="GeneID" id="25733892"/>
<evidence type="ECO:0000259" key="5">
    <source>
        <dbReference type="Pfam" id="PF24922"/>
    </source>
</evidence>
<feature type="region of interest" description="Disordered" evidence="4">
    <location>
        <begin position="68"/>
        <end position="140"/>
    </location>
</feature>
<evidence type="ECO:0000256" key="3">
    <source>
        <dbReference type="SAM" id="Coils"/>
    </source>
</evidence>
<feature type="compositionally biased region" description="Low complexity" evidence="4">
    <location>
        <begin position="71"/>
        <end position="81"/>
    </location>
</feature>
<reference evidence="6 7" key="1">
    <citation type="journal article" date="2013" name="BMC Genomics">
        <title>Reconstruction of the lipid metabolism for the microalga Monoraphidium neglectum from its genome sequence reveals characteristics suitable for biofuel production.</title>
        <authorList>
            <person name="Bogen C."/>
            <person name="Al-Dilaimi A."/>
            <person name="Albersmeier A."/>
            <person name="Wichmann J."/>
            <person name="Grundmann M."/>
            <person name="Rupp O."/>
            <person name="Lauersen K.J."/>
            <person name="Blifernez-Klassen O."/>
            <person name="Kalinowski J."/>
            <person name="Goesmann A."/>
            <person name="Mussgnug J.H."/>
            <person name="Kruse O."/>
        </authorList>
    </citation>
    <scope>NUCLEOTIDE SEQUENCE [LARGE SCALE GENOMIC DNA]</scope>
    <source>
        <strain evidence="6 7">SAG 48.87</strain>
    </source>
</reference>